<name>A0AA38LYF2_9TREE</name>
<evidence type="ECO:0000256" key="3">
    <source>
        <dbReference type="SAM" id="MobiDB-lite"/>
    </source>
</evidence>
<dbReference type="InterPro" id="IPR043138">
    <property type="entry name" value="GGT_lsub"/>
</dbReference>
<evidence type="ECO:0000313" key="4">
    <source>
        <dbReference type="EMBL" id="KAI9638894.1"/>
    </source>
</evidence>
<dbReference type="InterPro" id="IPR029055">
    <property type="entry name" value="Ntn_hydrolases_N"/>
</dbReference>
<feature type="compositionally biased region" description="Basic and acidic residues" evidence="3">
    <location>
        <begin position="525"/>
        <end position="540"/>
    </location>
</feature>
<protein>
    <submittedName>
        <fullName evidence="4">Nucleophile aminohydrolase</fullName>
    </submittedName>
</protein>
<dbReference type="GeneID" id="77730976"/>
<dbReference type="InterPro" id="IPR000101">
    <property type="entry name" value="GGT_peptidase"/>
</dbReference>
<feature type="binding site" evidence="2">
    <location>
        <position position="386"/>
    </location>
    <ligand>
        <name>L-glutamate</name>
        <dbReference type="ChEBI" id="CHEBI:29985"/>
    </ligand>
</feature>
<dbReference type="SUPFAM" id="SSF56235">
    <property type="entry name" value="N-terminal nucleophile aminohydrolases (Ntn hydrolases)"/>
    <property type="match status" value="1"/>
</dbReference>
<keyword evidence="5" id="KW-1185">Reference proteome</keyword>
<dbReference type="PRINTS" id="PR01210">
    <property type="entry name" value="GGTRANSPTASE"/>
</dbReference>
<sequence length="546" mass="58971">MTTPILSGAVCSEHRLASQVGTEMLAAGGSAADAMIATVLAINTLCPYHSDLGGGGFAIVRSPAGEYQGLDFRQHAPAAVTMEFYQNGASTSKGGAAVAVPGELRGLEQLHQQYGRLPWSKLFEPSIKFAEEGVPYTCRECVPGGSDQIEGSFYQTDEMYAPLFPDGKALPPGAKYPRPEFARTLRLLADRGADGFYEGEVAEALIKVVRERGGLMSLDDLKNFQPRWIDPIQARYRDYTLWTLPAPASGAIWLSAMGMLSQLDRTEEGAVLGQHRVTEALRLAFGQRTELGDPAFVPGLQEKQASWISEEGSRRRSEMISDERTFPPEYYMTPSTEIKYDSGTSNITTADSSGLVISLTTTVGWNWGSKIMVPGYGFVLNNSMDDFSVQGRPNGFGYEPTPANYVQGGKKPLSSSCPYIVEDSTGCVVLSGGAAGGSTIISSNIQVARNVLDFGMSAAEALRANRLHDQIQPNVTYLERTSTTQGITVDGHSEELADGLREKGHVVEWVTAHRSTPCAMRFTSEGKWEAAGDPRKHDSGGSESYA</sequence>
<feature type="region of interest" description="Disordered" evidence="3">
    <location>
        <begin position="525"/>
        <end position="546"/>
    </location>
</feature>
<evidence type="ECO:0000256" key="1">
    <source>
        <dbReference type="PIRSR" id="PIRSR600101-1"/>
    </source>
</evidence>
<accession>A0AA38LYF2</accession>
<dbReference type="GO" id="GO:0006751">
    <property type="term" value="P:glutathione catabolic process"/>
    <property type="evidence" value="ECO:0007669"/>
    <property type="project" value="InterPro"/>
</dbReference>
<dbReference type="AlphaFoldDB" id="A0AA38LYF2"/>
<comment type="caution">
    <text evidence="4">The sequence shown here is derived from an EMBL/GenBank/DDBJ whole genome shotgun (WGS) entry which is preliminary data.</text>
</comment>
<gene>
    <name evidence="4" type="ORF">MKK02DRAFT_41922</name>
</gene>
<feature type="binding site" evidence="2">
    <location>
        <position position="437"/>
    </location>
    <ligand>
        <name>L-glutamate</name>
        <dbReference type="ChEBI" id="CHEBI:29985"/>
    </ligand>
</feature>
<dbReference type="RefSeq" id="XP_052948671.1">
    <property type="nucleotide sequence ID" value="XM_053091771.1"/>
</dbReference>
<dbReference type="Gene3D" id="1.10.246.130">
    <property type="match status" value="1"/>
</dbReference>
<evidence type="ECO:0000256" key="2">
    <source>
        <dbReference type="PIRSR" id="PIRSR600101-2"/>
    </source>
</evidence>
<dbReference type="InterPro" id="IPR043137">
    <property type="entry name" value="GGT_ssub_C"/>
</dbReference>
<dbReference type="GO" id="GO:0005886">
    <property type="term" value="C:plasma membrane"/>
    <property type="evidence" value="ECO:0007669"/>
    <property type="project" value="TreeGrafter"/>
</dbReference>
<dbReference type="Pfam" id="PF01019">
    <property type="entry name" value="G_glu_transpept"/>
    <property type="match status" value="1"/>
</dbReference>
<dbReference type="PANTHER" id="PTHR11686:SF62">
    <property type="entry name" value="GLUTATHIONE HYDROLASE"/>
    <property type="match status" value="1"/>
</dbReference>
<feature type="binding site" evidence="2">
    <location>
        <begin position="414"/>
        <end position="415"/>
    </location>
    <ligand>
        <name>L-glutamate</name>
        <dbReference type="ChEBI" id="CHEBI:29985"/>
    </ligand>
</feature>
<dbReference type="GO" id="GO:0036374">
    <property type="term" value="F:glutathione hydrolase activity"/>
    <property type="evidence" value="ECO:0007669"/>
    <property type="project" value="InterPro"/>
</dbReference>
<organism evidence="4 5">
    <name type="scientific">Dioszegia hungarica</name>
    <dbReference type="NCBI Taxonomy" id="4972"/>
    <lineage>
        <taxon>Eukaryota</taxon>
        <taxon>Fungi</taxon>
        <taxon>Dikarya</taxon>
        <taxon>Basidiomycota</taxon>
        <taxon>Agaricomycotina</taxon>
        <taxon>Tremellomycetes</taxon>
        <taxon>Tremellales</taxon>
        <taxon>Bulleribasidiaceae</taxon>
        <taxon>Dioszegia</taxon>
    </lineage>
</organism>
<dbReference type="EMBL" id="JAKWFO010000002">
    <property type="protein sequence ID" value="KAI9638894.1"/>
    <property type="molecule type" value="Genomic_DNA"/>
</dbReference>
<feature type="binding site" evidence="2">
    <location>
        <position position="73"/>
    </location>
    <ligand>
        <name>L-glutamate</name>
        <dbReference type="ChEBI" id="CHEBI:29985"/>
    </ligand>
</feature>
<evidence type="ECO:0000313" key="5">
    <source>
        <dbReference type="Proteomes" id="UP001164286"/>
    </source>
</evidence>
<dbReference type="Gene3D" id="3.60.20.40">
    <property type="match status" value="1"/>
</dbReference>
<feature type="active site" description="Nucleophile" evidence="1">
    <location>
        <position position="344"/>
    </location>
</feature>
<reference evidence="4" key="1">
    <citation type="journal article" date="2022" name="G3 (Bethesda)">
        <title>High quality genome of the basidiomycete yeast Dioszegia hungarica PDD-24b-2 isolated from cloud water.</title>
        <authorList>
            <person name="Jarrige D."/>
            <person name="Haridas S."/>
            <person name="Bleykasten-Grosshans C."/>
            <person name="Joly M."/>
            <person name="Nadalig T."/>
            <person name="Sancelme M."/>
            <person name="Vuilleumier S."/>
            <person name="Grigoriev I.V."/>
            <person name="Amato P."/>
            <person name="Bringel F."/>
        </authorList>
    </citation>
    <scope>NUCLEOTIDE SEQUENCE</scope>
    <source>
        <strain evidence="4">PDD-24b-2</strain>
    </source>
</reference>
<dbReference type="PANTHER" id="PTHR11686">
    <property type="entry name" value="GAMMA GLUTAMYL TRANSPEPTIDASE"/>
    <property type="match status" value="1"/>
</dbReference>
<dbReference type="Proteomes" id="UP001164286">
    <property type="component" value="Unassembled WGS sequence"/>
</dbReference>
<proteinExistence type="predicted"/>